<accession>A0A930DNW6</accession>
<comment type="caution">
    <text evidence="1">The sequence shown here is derived from an EMBL/GenBank/DDBJ whole genome shotgun (WGS) entry which is preliminary data.</text>
</comment>
<dbReference type="EMBL" id="JABZRD010000485">
    <property type="protein sequence ID" value="MBF1284363.1"/>
    <property type="molecule type" value="Genomic_DNA"/>
</dbReference>
<gene>
    <name evidence="1" type="ORF">HXM93_07530</name>
</gene>
<feature type="non-terminal residue" evidence="1">
    <location>
        <position position="1"/>
    </location>
</feature>
<protein>
    <submittedName>
        <fullName evidence="1">Uncharacterized protein</fullName>
    </submittedName>
</protein>
<name>A0A930DNW6_9FIRM</name>
<evidence type="ECO:0000313" key="1">
    <source>
        <dbReference type="EMBL" id="MBF1284363.1"/>
    </source>
</evidence>
<evidence type="ECO:0000313" key="2">
    <source>
        <dbReference type="Proteomes" id="UP000709351"/>
    </source>
</evidence>
<proteinExistence type="predicted"/>
<reference evidence="1" key="1">
    <citation type="submission" date="2020-04" db="EMBL/GenBank/DDBJ databases">
        <title>Deep metagenomics examines the oral microbiome during advanced dental caries in children, revealing novel taxa and co-occurrences with host molecules.</title>
        <authorList>
            <person name="Baker J.L."/>
            <person name="Morton J.T."/>
            <person name="Dinis M."/>
            <person name="Alvarez R."/>
            <person name="Tran N.C."/>
            <person name="Knight R."/>
            <person name="Edlund A."/>
        </authorList>
    </citation>
    <scope>NUCLEOTIDE SEQUENCE</scope>
    <source>
        <strain evidence="1">JCVI_24_bin.2</strain>
    </source>
</reference>
<organism evidence="1 2">
    <name type="scientific">Oribacterium parvum</name>
    <dbReference type="NCBI Taxonomy" id="1501329"/>
    <lineage>
        <taxon>Bacteria</taxon>
        <taxon>Bacillati</taxon>
        <taxon>Bacillota</taxon>
        <taxon>Clostridia</taxon>
        <taxon>Lachnospirales</taxon>
        <taxon>Lachnospiraceae</taxon>
        <taxon>Oribacterium</taxon>
    </lineage>
</organism>
<sequence>SHATSREVLTKKKPDLSDLPKLGEGEDKYLALSYDLLSNALLLRELGISNPDADLVAARFLRSRGDKYLLPEGGDKFYDFTGYFAAYKEKTAKSITSFSPSEYLKTAEAIRKAPTSLYRVLEDGSLSKELRTEYITGAKPPKFTVGVAKPEKEVVLETKDTKYLKEGEIKLYLDKQSYNTEIRPALIEIMEEEGKIVISPKVFKGKAEGKHTLILVREGYQTLELPLSFEEAVEKLPEETVSASNLSS</sequence>
<dbReference type="Proteomes" id="UP000709351">
    <property type="component" value="Unassembled WGS sequence"/>
</dbReference>
<dbReference type="AlphaFoldDB" id="A0A930DNW6"/>